<dbReference type="PROSITE" id="PS51352">
    <property type="entry name" value="THIOREDOXIN_2"/>
    <property type="match status" value="1"/>
</dbReference>
<dbReference type="InterPro" id="IPR036249">
    <property type="entry name" value="Thioredoxin-like_sf"/>
</dbReference>
<dbReference type="Pfam" id="PF00578">
    <property type="entry name" value="AhpC-TSA"/>
    <property type="match status" value="1"/>
</dbReference>
<dbReference type="CDD" id="cd02966">
    <property type="entry name" value="TlpA_like_family"/>
    <property type="match status" value="1"/>
</dbReference>
<evidence type="ECO:0000256" key="2">
    <source>
        <dbReference type="ARBA" id="ARBA00022748"/>
    </source>
</evidence>
<dbReference type="InterPro" id="IPR050553">
    <property type="entry name" value="Thioredoxin_ResA/DsbE_sf"/>
</dbReference>
<evidence type="ECO:0000313" key="7">
    <source>
        <dbReference type="EMBL" id="MBZ5753391.1"/>
    </source>
</evidence>
<dbReference type="InterPro" id="IPR013766">
    <property type="entry name" value="Thioredoxin_domain"/>
</dbReference>
<accession>A0ABS7UYI6</accession>
<comment type="caution">
    <text evidence="7">The sequence shown here is derived from an EMBL/GenBank/DDBJ whole genome shotgun (WGS) entry which is preliminary data.</text>
</comment>
<protein>
    <submittedName>
        <fullName evidence="7">TlpA family protein disulfide reductase</fullName>
    </submittedName>
</protein>
<organism evidence="7 8">
    <name type="scientific">Metabacillus rhizolycopersici</name>
    <dbReference type="NCBI Taxonomy" id="2875709"/>
    <lineage>
        <taxon>Bacteria</taxon>
        <taxon>Bacillati</taxon>
        <taxon>Bacillota</taxon>
        <taxon>Bacilli</taxon>
        <taxon>Bacillales</taxon>
        <taxon>Bacillaceae</taxon>
        <taxon>Metabacillus</taxon>
    </lineage>
</organism>
<dbReference type="PANTHER" id="PTHR42852:SF6">
    <property type="entry name" value="THIOL:DISULFIDE INTERCHANGE PROTEIN DSBE"/>
    <property type="match status" value="1"/>
</dbReference>
<dbReference type="RefSeq" id="WP_224141815.1">
    <property type="nucleotide sequence ID" value="NZ_JAIQUM010000106.1"/>
</dbReference>
<dbReference type="InterPro" id="IPR000866">
    <property type="entry name" value="AhpC/TSA"/>
</dbReference>
<feature type="domain" description="Thioredoxin" evidence="6">
    <location>
        <begin position="33"/>
        <end position="172"/>
    </location>
</feature>
<keyword evidence="5" id="KW-0676">Redox-active center</keyword>
<dbReference type="Proteomes" id="UP001165287">
    <property type="component" value="Unassembled WGS sequence"/>
</dbReference>
<dbReference type="Gene3D" id="3.40.30.10">
    <property type="entry name" value="Glutaredoxin"/>
    <property type="match status" value="1"/>
</dbReference>
<keyword evidence="8" id="KW-1185">Reference proteome</keyword>
<evidence type="ECO:0000259" key="6">
    <source>
        <dbReference type="PROSITE" id="PS51352"/>
    </source>
</evidence>
<dbReference type="PANTHER" id="PTHR42852">
    <property type="entry name" value="THIOL:DISULFIDE INTERCHANGE PROTEIN DSBE"/>
    <property type="match status" value="1"/>
</dbReference>
<name>A0ABS7UYI6_9BACI</name>
<keyword evidence="3" id="KW-0735">Signal-anchor</keyword>
<proteinExistence type="predicted"/>
<keyword evidence="2" id="KW-0201">Cytochrome c-type biogenesis</keyword>
<keyword evidence="3" id="KW-0812">Transmembrane</keyword>
<keyword evidence="4" id="KW-1015">Disulfide bond</keyword>
<sequence length="172" mass="19083">MKKRLLLRILAFFFVLNGLFIPDFVAAGELGSATVGEKAANFTLKTVDGKSMNLADLRGKVVVVNFWTTWCDYCQEEIEELVKFSKDTKSSNVELLGVNVTASERSERGVIQFVNGLNLPFPIGLDVQGEVSRMYKIIGIPTTYIIDREGIVRKKILGPVTGDMLKHAISQL</sequence>
<dbReference type="EMBL" id="JAIQUM010000106">
    <property type="protein sequence ID" value="MBZ5753391.1"/>
    <property type="molecule type" value="Genomic_DNA"/>
</dbReference>
<gene>
    <name evidence="7" type="ORF">K9V48_24985</name>
</gene>
<evidence type="ECO:0000256" key="4">
    <source>
        <dbReference type="ARBA" id="ARBA00023157"/>
    </source>
</evidence>
<evidence type="ECO:0000256" key="5">
    <source>
        <dbReference type="ARBA" id="ARBA00023284"/>
    </source>
</evidence>
<evidence type="ECO:0000256" key="3">
    <source>
        <dbReference type="ARBA" id="ARBA00022968"/>
    </source>
</evidence>
<evidence type="ECO:0000256" key="1">
    <source>
        <dbReference type="ARBA" id="ARBA00004196"/>
    </source>
</evidence>
<dbReference type="SUPFAM" id="SSF52833">
    <property type="entry name" value="Thioredoxin-like"/>
    <property type="match status" value="1"/>
</dbReference>
<reference evidence="7" key="1">
    <citation type="submission" date="2024-05" db="EMBL/GenBank/DDBJ databases">
        <title>Metabacillus sp. nov., isolated from the rhizosphere soil of tomato plants.</title>
        <authorList>
            <person name="Ma R."/>
        </authorList>
    </citation>
    <scope>NUCLEOTIDE SEQUENCE</scope>
    <source>
        <strain evidence="7">DBTR6</strain>
    </source>
</reference>
<evidence type="ECO:0000313" key="8">
    <source>
        <dbReference type="Proteomes" id="UP001165287"/>
    </source>
</evidence>
<comment type="subcellular location">
    <subcellularLocation>
        <location evidence="1">Cell envelope</location>
    </subcellularLocation>
</comment>